<evidence type="ECO:0000313" key="7">
    <source>
        <dbReference type="EMBL" id="WLS43689.1"/>
    </source>
</evidence>
<dbReference type="SMART" id="SM00382">
    <property type="entry name" value="AAA"/>
    <property type="match status" value="1"/>
</dbReference>
<dbReference type="AlphaFoldDB" id="A0AAJ6HTI9"/>
<evidence type="ECO:0000256" key="1">
    <source>
        <dbReference type="ARBA" id="ARBA00005417"/>
    </source>
</evidence>
<dbReference type="InterPro" id="IPR013563">
    <property type="entry name" value="Oligopep_ABC_C"/>
</dbReference>
<dbReference type="CDD" id="cd03257">
    <property type="entry name" value="ABC_NikE_OppD_transporters"/>
    <property type="match status" value="1"/>
</dbReference>
<dbReference type="PANTHER" id="PTHR43776">
    <property type="entry name" value="TRANSPORT ATP-BINDING PROTEIN"/>
    <property type="match status" value="1"/>
</dbReference>
<organism evidence="7 8">
    <name type="scientific">Micromonospora profundi</name>
    <dbReference type="NCBI Taxonomy" id="1420889"/>
    <lineage>
        <taxon>Bacteria</taxon>
        <taxon>Bacillati</taxon>
        <taxon>Actinomycetota</taxon>
        <taxon>Actinomycetes</taxon>
        <taxon>Micromonosporales</taxon>
        <taxon>Micromonosporaceae</taxon>
        <taxon>Micromonospora</taxon>
    </lineage>
</organism>
<keyword evidence="8" id="KW-1185">Reference proteome</keyword>
<dbReference type="GO" id="GO:0016887">
    <property type="term" value="F:ATP hydrolysis activity"/>
    <property type="evidence" value="ECO:0007669"/>
    <property type="project" value="InterPro"/>
</dbReference>
<protein>
    <submittedName>
        <fullName evidence="7">ABC transporter ATP-binding protein</fullName>
    </submittedName>
</protein>
<comment type="similarity">
    <text evidence="1">Belongs to the ABC transporter superfamily.</text>
</comment>
<dbReference type="PROSITE" id="PS50893">
    <property type="entry name" value="ABC_TRANSPORTER_2"/>
    <property type="match status" value="1"/>
</dbReference>
<feature type="domain" description="ABC transporter" evidence="6">
    <location>
        <begin position="17"/>
        <end position="261"/>
    </location>
</feature>
<dbReference type="GO" id="GO:0055085">
    <property type="term" value="P:transmembrane transport"/>
    <property type="evidence" value="ECO:0007669"/>
    <property type="project" value="UniProtKB-ARBA"/>
</dbReference>
<dbReference type="Pfam" id="PF08352">
    <property type="entry name" value="oligo_HPY"/>
    <property type="match status" value="1"/>
</dbReference>
<sequence length="368" mass="39453">MSTNNTPQATPGTSSLLEVDGLRRHFALSRGRMLRAVDGVSLRIDSGRTLALVGESGSGKSTLGRCVVRMDEPTDGQIRFDGEDITHLRHRDLRTIRQRMQMVFQSPYTSLSPRMSVGASIAEPLQIHGLPDGLSPADRVREVLDMVGLPASVETRRPSQLSGGQRQRIGLARALALSPKLLVADEPTASLDLTSQAQIVNLLLELQGRLSLAMLFITHDLGLAHHLSHECAVMYLGRIVEAGPTVELMRQPLHPYTHLLVSTRSRGPAAPSEAESVPSPINPPAGCHFRSRCPIAVDKCATEYPPLQATPSGRQVACHRPGVLELSGTATARIPQPETWPRPPAATAAPTTTALTSSPIPSAGASHD</sequence>
<dbReference type="InterPro" id="IPR017871">
    <property type="entry name" value="ABC_transporter-like_CS"/>
</dbReference>
<evidence type="ECO:0000256" key="5">
    <source>
        <dbReference type="SAM" id="MobiDB-lite"/>
    </source>
</evidence>
<dbReference type="FunFam" id="3.40.50.300:FF:000016">
    <property type="entry name" value="Oligopeptide ABC transporter ATP-binding component"/>
    <property type="match status" value="1"/>
</dbReference>
<keyword evidence="4 7" id="KW-0067">ATP-binding</keyword>
<dbReference type="RefSeq" id="WP_082377486.1">
    <property type="nucleotide sequence ID" value="NZ_CP130472.1"/>
</dbReference>
<evidence type="ECO:0000256" key="2">
    <source>
        <dbReference type="ARBA" id="ARBA00022448"/>
    </source>
</evidence>
<dbReference type="PROSITE" id="PS00211">
    <property type="entry name" value="ABC_TRANSPORTER_1"/>
    <property type="match status" value="1"/>
</dbReference>
<dbReference type="InterPro" id="IPR027417">
    <property type="entry name" value="P-loop_NTPase"/>
</dbReference>
<gene>
    <name evidence="7" type="ORF">Q3V37_20030</name>
</gene>
<keyword evidence="3" id="KW-0547">Nucleotide-binding</keyword>
<dbReference type="Pfam" id="PF00005">
    <property type="entry name" value="ABC_tran"/>
    <property type="match status" value="1"/>
</dbReference>
<dbReference type="NCBIfam" id="TIGR01727">
    <property type="entry name" value="oligo_HPY"/>
    <property type="match status" value="1"/>
</dbReference>
<dbReference type="SUPFAM" id="SSF52540">
    <property type="entry name" value="P-loop containing nucleoside triphosphate hydrolases"/>
    <property type="match status" value="1"/>
</dbReference>
<dbReference type="Gene3D" id="3.40.50.300">
    <property type="entry name" value="P-loop containing nucleotide triphosphate hydrolases"/>
    <property type="match status" value="1"/>
</dbReference>
<evidence type="ECO:0000256" key="3">
    <source>
        <dbReference type="ARBA" id="ARBA00022741"/>
    </source>
</evidence>
<evidence type="ECO:0000256" key="4">
    <source>
        <dbReference type="ARBA" id="ARBA00022840"/>
    </source>
</evidence>
<dbReference type="KEGG" id="mprn:Q3V37_20030"/>
<dbReference type="GO" id="GO:0015833">
    <property type="term" value="P:peptide transport"/>
    <property type="evidence" value="ECO:0007669"/>
    <property type="project" value="InterPro"/>
</dbReference>
<dbReference type="InterPro" id="IPR003593">
    <property type="entry name" value="AAA+_ATPase"/>
</dbReference>
<proteinExistence type="inferred from homology"/>
<feature type="region of interest" description="Disordered" evidence="5">
    <location>
        <begin position="332"/>
        <end position="368"/>
    </location>
</feature>
<accession>A0AAJ6HTI9</accession>
<feature type="compositionally biased region" description="Low complexity" evidence="5">
    <location>
        <begin position="345"/>
        <end position="368"/>
    </location>
</feature>
<keyword evidence="2" id="KW-0813">Transport</keyword>
<dbReference type="PANTHER" id="PTHR43776:SF7">
    <property type="entry name" value="D,D-DIPEPTIDE TRANSPORT ATP-BINDING PROTEIN DDPF-RELATED"/>
    <property type="match status" value="1"/>
</dbReference>
<dbReference type="InterPro" id="IPR050319">
    <property type="entry name" value="ABC_transp_ATP-bind"/>
</dbReference>
<reference evidence="7 8" key="1">
    <citation type="submission" date="2023-07" db="EMBL/GenBank/DDBJ databases">
        <title>Micromonospora profundi TRM 95458 converts glycerol to a new osmotic compound.</title>
        <authorList>
            <person name="Lu D."/>
        </authorList>
    </citation>
    <scope>NUCLEOTIDE SEQUENCE [LARGE SCALE GENOMIC DNA]</scope>
    <source>
        <strain evidence="7 8">TRM95458</strain>
    </source>
</reference>
<name>A0AAJ6HTI9_9ACTN</name>
<evidence type="ECO:0000313" key="8">
    <source>
        <dbReference type="Proteomes" id="UP001235874"/>
    </source>
</evidence>
<dbReference type="Proteomes" id="UP001235874">
    <property type="component" value="Chromosome"/>
</dbReference>
<dbReference type="InterPro" id="IPR003439">
    <property type="entry name" value="ABC_transporter-like_ATP-bd"/>
</dbReference>
<dbReference type="GO" id="GO:0005524">
    <property type="term" value="F:ATP binding"/>
    <property type="evidence" value="ECO:0007669"/>
    <property type="project" value="UniProtKB-KW"/>
</dbReference>
<dbReference type="EMBL" id="CP130472">
    <property type="protein sequence ID" value="WLS43689.1"/>
    <property type="molecule type" value="Genomic_DNA"/>
</dbReference>
<evidence type="ECO:0000259" key="6">
    <source>
        <dbReference type="PROSITE" id="PS50893"/>
    </source>
</evidence>